<dbReference type="EMBL" id="JACHNB010000001">
    <property type="protein sequence ID" value="MBB4740722.1"/>
    <property type="molecule type" value="Genomic_DNA"/>
</dbReference>
<keyword evidence="2" id="KW-0812">Transmembrane</keyword>
<keyword evidence="4" id="KW-1185">Reference proteome</keyword>
<feature type="transmembrane region" description="Helical" evidence="2">
    <location>
        <begin position="47"/>
        <end position="68"/>
    </location>
</feature>
<organism evidence="3 4">
    <name type="scientific">Actinoplanes octamycinicus</name>
    <dbReference type="NCBI Taxonomy" id="135948"/>
    <lineage>
        <taxon>Bacteria</taxon>
        <taxon>Bacillati</taxon>
        <taxon>Actinomycetota</taxon>
        <taxon>Actinomycetes</taxon>
        <taxon>Micromonosporales</taxon>
        <taxon>Micromonosporaceae</taxon>
        <taxon>Actinoplanes</taxon>
    </lineage>
</organism>
<evidence type="ECO:0000256" key="2">
    <source>
        <dbReference type="SAM" id="Phobius"/>
    </source>
</evidence>
<sequence length="216" mass="21012">MDETTTGRDRDAGPAGAGIGLLGLAVAGAGFWLALRAGTDPTRVLSVAGFAAGALATTAAVLGALLALTGRRGVASTAVAGVLSVCGLLAVTVAGLITATDRPAATTPDGPQISAQTSGQGGDPGTVAIQVVVPGLEPGQPLDVEVTGGSADGSPFLLGRSLTPAGADGTARAVLAVIAENPQVTVQVTTPGRICSQDLPFNELNAAIPAIRCRTA</sequence>
<comment type="caution">
    <text evidence="3">The sequence shown here is derived from an EMBL/GenBank/DDBJ whole genome shotgun (WGS) entry which is preliminary data.</text>
</comment>
<accession>A0A7W7GZ08</accession>
<dbReference type="RefSeq" id="WP_185041286.1">
    <property type="nucleotide sequence ID" value="NZ_BAABFG010000005.1"/>
</dbReference>
<gene>
    <name evidence="3" type="ORF">BJY16_004181</name>
</gene>
<feature type="region of interest" description="Disordered" evidence="1">
    <location>
        <begin position="101"/>
        <end position="123"/>
    </location>
</feature>
<keyword evidence="2" id="KW-1133">Transmembrane helix</keyword>
<name>A0A7W7GZ08_9ACTN</name>
<evidence type="ECO:0000256" key="1">
    <source>
        <dbReference type="SAM" id="MobiDB-lite"/>
    </source>
</evidence>
<dbReference type="AlphaFoldDB" id="A0A7W7GZ08"/>
<proteinExistence type="predicted"/>
<feature type="transmembrane region" description="Helical" evidence="2">
    <location>
        <begin position="12"/>
        <end position="35"/>
    </location>
</feature>
<dbReference type="Proteomes" id="UP000546162">
    <property type="component" value="Unassembled WGS sequence"/>
</dbReference>
<keyword evidence="2" id="KW-0472">Membrane</keyword>
<evidence type="ECO:0000313" key="4">
    <source>
        <dbReference type="Proteomes" id="UP000546162"/>
    </source>
</evidence>
<evidence type="ECO:0000313" key="3">
    <source>
        <dbReference type="EMBL" id="MBB4740722.1"/>
    </source>
</evidence>
<feature type="transmembrane region" description="Helical" evidence="2">
    <location>
        <begin position="74"/>
        <end position="97"/>
    </location>
</feature>
<reference evidence="3 4" key="1">
    <citation type="submission" date="2020-08" db="EMBL/GenBank/DDBJ databases">
        <title>Sequencing the genomes of 1000 actinobacteria strains.</title>
        <authorList>
            <person name="Klenk H.-P."/>
        </authorList>
    </citation>
    <scope>NUCLEOTIDE SEQUENCE [LARGE SCALE GENOMIC DNA]</scope>
    <source>
        <strain evidence="3 4">DSM 45809</strain>
    </source>
</reference>
<protein>
    <submittedName>
        <fullName evidence="3">Uncharacterized protein</fullName>
    </submittedName>
</protein>